<accession>A0A1T1ANT1</accession>
<reference evidence="1 2" key="1">
    <citation type="submission" date="2017-01" db="EMBL/GenBank/DDBJ databases">
        <title>Genome sequencing of Rhodoferax fermentans JCM 7819.</title>
        <authorList>
            <person name="Kim Y.J."/>
            <person name="Farh M.E.-A."/>
            <person name="Yang D.-C."/>
        </authorList>
    </citation>
    <scope>NUCLEOTIDE SEQUENCE [LARGE SCALE GENOMIC DNA]</scope>
    <source>
        <strain evidence="1 2">JCM 7819</strain>
    </source>
</reference>
<organism evidence="1 2">
    <name type="scientific">Rhodoferax fermentans</name>
    <dbReference type="NCBI Taxonomy" id="28066"/>
    <lineage>
        <taxon>Bacteria</taxon>
        <taxon>Pseudomonadati</taxon>
        <taxon>Pseudomonadota</taxon>
        <taxon>Betaproteobacteria</taxon>
        <taxon>Burkholderiales</taxon>
        <taxon>Comamonadaceae</taxon>
        <taxon>Rhodoferax</taxon>
    </lineage>
</organism>
<evidence type="ECO:0000313" key="1">
    <source>
        <dbReference type="EMBL" id="OOV05782.1"/>
    </source>
</evidence>
<dbReference type="STRING" id="28066.RF819_02820"/>
<keyword evidence="2" id="KW-1185">Reference proteome</keyword>
<protein>
    <submittedName>
        <fullName evidence="1">Uncharacterized protein</fullName>
    </submittedName>
</protein>
<dbReference type="EMBL" id="MTJN01000002">
    <property type="protein sequence ID" value="OOV05782.1"/>
    <property type="molecule type" value="Genomic_DNA"/>
</dbReference>
<dbReference type="RefSeq" id="WP_078363564.1">
    <property type="nucleotide sequence ID" value="NZ_MTJN01000002.1"/>
</dbReference>
<gene>
    <name evidence="1" type="ORF">RF819_02820</name>
</gene>
<dbReference type="AlphaFoldDB" id="A0A1T1ANT1"/>
<evidence type="ECO:0000313" key="2">
    <source>
        <dbReference type="Proteomes" id="UP000190750"/>
    </source>
</evidence>
<name>A0A1T1ANT1_RHOFE</name>
<sequence length="100" mass="10983">MKCVAGDLAVILNDPYPENIGAFVKVTQRVTDTDAWYGYSGEEWECKPLQPIRGWVSDDKTQSTVGLEACALFDADLKPIRGKKAADKQLTINPPEEALA</sequence>
<dbReference type="Proteomes" id="UP000190750">
    <property type="component" value="Unassembled WGS sequence"/>
</dbReference>
<dbReference type="OrthoDB" id="9011013at2"/>
<proteinExistence type="predicted"/>
<comment type="caution">
    <text evidence="1">The sequence shown here is derived from an EMBL/GenBank/DDBJ whole genome shotgun (WGS) entry which is preliminary data.</text>
</comment>